<dbReference type="PANTHER" id="PTHR43433">
    <property type="entry name" value="HYDROLASE, ALPHA/BETA FOLD FAMILY PROTEIN"/>
    <property type="match status" value="1"/>
</dbReference>
<dbReference type="FunFam" id="3.40.50.1820:FF:000205">
    <property type="entry name" value="Non-haem bromoperoxidase BPO-A2"/>
    <property type="match status" value="1"/>
</dbReference>
<dbReference type="Gene3D" id="3.40.50.1820">
    <property type="entry name" value="alpha/beta hydrolase"/>
    <property type="match status" value="1"/>
</dbReference>
<evidence type="ECO:0000313" key="4">
    <source>
        <dbReference type="EMBL" id="ANI94070.1"/>
    </source>
</evidence>
<keyword evidence="5" id="KW-1185">Reference proteome</keyword>
<dbReference type="RefSeq" id="WP_082908258.1">
    <property type="nucleotide sequence ID" value="NZ_CP015961.1"/>
</dbReference>
<feature type="domain" description="AB hydrolase-1" evidence="3">
    <location>
        <begin position="23"/>
        <end position="260"/>
    </location>
</feature>
<keyword evidence="1 4" id="KW-0575">Peroxidase</keyword>
<dbReference type="OrthoDB" id="9785847at2"/>
<evidence type="ECO:0000313" key="5">
    <source>
        <dbReference type="Proteomes" id="UP000186104"/>
    </source>
</evidence>
<dbReference type="EMBL" id="CP015961">
    <property type="protein sequence ID" value="ANI94070.1"/>
    <property type="molecule type" value="Genomic_DNA"/>
</dbReference>
<dbReference type="InterPro" id="IPR000073">
    <property type="entry name" value="AB_hydrolase_1"/>
</dbReference>
<dbReference type="PANTHER" id="PTHR43433:SF4">
    <property type="entry name" value="NON-HEME CHLOROPEROXIDASE-RELATED"/>
    <property type="match status" value="1"/>
</dbReference>
<name>A0A173LRR8_9ACTN</name>
<reference evidence="4 5" key="1">
    <citation type="submission" date="2016-06" db="EMBL/GenBank/DDBJ databases">
        <title>Complete genome sequence of a saline-alkali tolerant type strain Dietzia timorensis ID05-A0528T.</title>
        <authorList>
            <person name="Wu X."/>
        </authorList>
    </citation>
    <scope>NUCLEOTIDE SEQUENCE [LARGE SCALE GENOMIC DNA]</scope>
    <source>
        <strain evidence="4 5">ID05-A0528</strain>
    </source>
</reference>
<gene>
    <name evidence="4" type="ORF">BJL86_3311</name>
</gene>
<dbReference type="AlphaFoldDB" id="A0A173LRR8"/>
<sequence length="289" mass="30316">MAAITTRDGVTLHVFDNEAPGRPVVLIHGWPLSGASWENQVGALSRAGYRVITYDRRGFGRSDKPEDGYDYDTFAADLEDVMAGLDLREATIVGFSMGGGEVARYIASSGEDRLHSAVFLSSVPPAMLHSADNPDGPLTPDAAHEMRSGLETDRDAFFEDFITNFFSVDGELVVPGGERHKALDMARQSDHRAALGAMDAFATTDFRRDLDKVTVPTLVIHGDSDDIVPLAGSGARTASAIETASLTVIPGAGHGLLSSHPNEVNEALLAFLGGAGGTEHAAGAAGPAG</sequence>
<comment type="similarity">
    <text evidence="2">Belongs to the AB hydrolase superfamily. Bacterial non-heme haloperoxidase / perhydrolase family.</text>
</comment>
<dbReference type="InterPro" id="IPR000639">
    <property type="entry name" value="Epox_hydrolase-like"/>
</dbReference>
<dbReference type="Pfam" id="PF00561">
    <property type="entry name" value="Abhydrolase_1"/>
    <property type="match status" value="1"/>
</dbReference>
<dbReference type="SUPFAM" id="SSF53474">
    <property type="entry name" value="alpha/beta-Hydrolases"/>
    <property type="match status" value="1"/>
</dbReference>
<dbReference type="KEGG" id="dtm:BJL86_3311"/>
<keyword evidence="1 4" id="KW-0560">Oxidoreductase</keyword>
<dbReference type="InterPro" id="IPR029058">
    <property type="entry name" value="AB_hydrolase_fold"/>
</dbReference>
<evidence type="ECO:0000256" key="1">
    <source>
        <dbReference type="ARBA" id="ARBA00022559"/>
    </source>
</evidence>
<evidence type="ECO:0000256" key="2">
    <source>
        <dbReference type="ARBA" id="ARBA00038128"/>
    </source>
</evidence>
<dbReference type="Proteomes" id="UP000186104">
    <property type="component" value="Chromosome"/>
</dbReference>
<dbReference type="STRING" id="499555.BJL86_3311"/>
<dbReference type="PRINTS" id="PR00111">
    <property type="entry name" value="ABHYDROLASE"/>
</dbReference>
<accession>A0A173LRR8</accession>
<protein>
    <submittedName>
        <fullName evidence="4">Putative non-heme chloroperoxidase</fullName>
    </submittedName>
</protein>
<dbReference type="PRINTS" id="PR00412">
    <property type="entry name" value="EPOXHYDRLASE"/>
</dbReference>
<dbReference type="GO" id="GO:0004601">
    <property type="term" value="F:peroxidase activity"/>
    <property type="evidence" value="ECO:0007669"/>
    <property type="project" value="UniProtKB-KW"/>
</dbReference>
<dbReference type="InterPro" id="IPR050471">
    <property type="entry name" value="AB_hydrolase"/>
</dbReference>
<organism evidence="4 5">
    <name type="scientific">Dietzia timorensis</name>
    <dbReference type="NCBI Taxonomy" id="499555"/>
    <lineage>
        <taxon>Bacteria</taxon>
        <taxon>Bacillati</taxon>
        <taxon>Actinomycetota</taxon>
        <taxon>Actinomycetes</taxon>
        <taxon>Mycobacteriales</taxon>
        <taxon>Dietziaceae</taxon>
        <taxon>Dietzia</taxon>
    </lineage>
</organism>
<proteinExistence type="inferred from homology"/>
<evidence type="ECO:0000259" key="3">
    <source>
        <dbReference type="Pfam" id="PF00561"/>
    </source>
</evidence>